<name>A0A381NV12_9ZZZZ</name>
<keyword evidence="8" id="KW-0315">Glutamine amidotransferase</keyword>
<dbReference type="InterPro" id="IPR017932">
    <property type="entry name" value="GATase_2_dom"/>
</dbReference>
<evidence type="ECO:0000256" key="5">
    <source>
        <dbReference type="ARBA" id="ARBA00022741"/>
    </source>
</evidence>
<dbReference type="InterPro" id="IPR033738">
    <property type="entry name" value="AsnB_N"/>
</dbReference>
<proteinExistence type="predicted"/>
<evidence type="ECO:0000256" key="4">
    <source>
        <dbReference type="ARBA" id="ARBA00022605"/>
    </source>
</evidence>
<evidence type="ECO:0000256" key="3">
    <source>
        <dbReference type="ARBA" id="ARBA00022598"/>
    </source>
</evidence>
<keyword evidence="5" id="KW-0547">Nucleotide-binding</keyword>
<evidence type="ECO:0000313" key="12">
    <source>
        <dbReference type="EMBL" id="SUZ58441.1"/>
    </source>
</evidence>
<feature type="domain" description="Glutamine amidotransferase type-2" evidence="11">
    <location>
        <begin position="2"/>
        <end position="183"/>
    </location>
</feature>
<organism evidence="12">
    <name type="scientific">marine metagenome</name>
    <dbReference type="NCBI Taxonomy" id="408172"/>
    <lineage>
        <taxon>unclassified sequences</taxon>
        <taxon>metagenomes</taxon>
        <taxon>ecological metagenomes</taxon>
    </lineage>
</organism>
<keyword evidence="7" id="KW-0061">Asparagine biosynthesis</keyword>
<dbReference type="PIRSF" id="PIRSF001589">
    <property type="entry name" value="Asn_synthetase_glu-h"/>
    <property type="match status" value="1"/>
</dbReference>
<dbReference type="GO" id="GO:0006529">
    <property type="term" value="P:asparagine biosynthetic process"/>
    <property type="evidence" value="ECO:0007669"/>
    <property type="project" value="UniProtKB-KW"/>
</dbReference>
<dbReference type="PROSITE" id="PS51278">
    <property type="entry name" value="GATASE_TYPE_2"/>
    <property type="match status" value="1"/>
</dbReference>
<evidence type="ECO:0000256" key="8">
    <source>
        <dbReference type="ARBA" id="ARBA00022962"/>
    </source>
</evidence>
<dbReference type="PANTHER" id="PTHR11772">
    <property type="entry name" value="ASPARAGINE SYNTHETASE"/>
    <property type="match status" value="1"/>
</dbReference>
<dbReference type="CDD" id="cd00712">
    <property type="entry name" value="AsnB"/>
    <property type="match status" value="1"/>
</dbReference>
<evidence type="ECO:0000256" key="1">
    <source>
        <dbReference type="ARBA" id="ARBA00005187"/>
    </source>
</evidence>
<dbReference type="InterPro" id="IPR014729">
    <property type="entry name" value="Rossmann-like_a/b/a_fold"/>
</dbReference>
<comment type="catalytic activity">
    <reaction evidence="10">
        <text>L-aspartate + L-glutamine + ATP + H2O = L-asparagine + L-glutamate + AMP + diphosphate + H(+)</text>
        <dbReference type="Rhea" id="RHEA:12228"/>
        <dbReference type="ChEBI" id="CHEBI:15377"/>
        <dbReference type="ChEBI" id="CHEBI:15378"/>
        <dbReference type="ChEBI" id="CHEBI:29985"/>
        <dbReference type="ChEBI" id="CHEBI:29991"/>
        <dbReference type="ChEBI" id="CHEBI:30616"/>
        <dbReference type="ChEBI" id="CHEBI:33019"/>
        <dbReference type="ChEBI" id="CHEBI:58048"/>
        <dbReference type="ChEBI" id="CHEBI:58359"/>
        <dbReference type="ChEBI" id="CHEBI:456215"/>
        <dbReference type="EC" id="6.3.5.4"/>
    </reaction>
</comment>
<dbReference type="InterPro" id="IPR001962">
    <property type="entry name" value="Asn_synthase"/>
</dbReference>
<dbReference type="SUPFAM" id="SSF56235">
    <property type="entry name" value="N-terminal nucleophile aminohydrolases (Ntn hydrolases)"/>
    <property type="match status" value="1"/>
</dbReference>
<keyword evidence="3" id="KW-0436">Ligase</keyword>
<accession>A0A381NV12</accession>
<keyword evidence="6" id="KW-0067">ATP-binding</keyword>
<dbReference type="InterPro" id="IPR029055">
    <property type="entry name" value="Ntn_hydrolases_N"/>
</dbReference>
<evidence type="ECO:0000256" key="6">
    <source>
        <dbReference type="ARBA" id="ARBA00022840"/>
    </source>
</evidence>
<dbReference type="Pfam" id="PF13537">
    <property type="entry name" value="GATase_7"/>
    <property type="match status" value="1"/>
</dbReference>
<protein>
    <recommendedName>
        <fullName evidence="2">asparagine synthase (glutamine-hydrolyzing)</fullName>
        <ecNumber evidence="2">6.3.5.4</ecNumber>
    </recommendedName>
    <alternativeName>
        <fullName evidence="9">Glutamine-dependent asparagine synthetase</fullName>
    </alternativeName>
</protein>
<evidence type="ECO:0000256" key="10">
    <source>
        <dbReference type="ARBA" id="ARBA00048741"/>
    </source>
</evidence>
<dbReference type="GO" id="GO:0004066">
    <property type="term" value="F:asparagine synthase (glutamine-hydrolyzing) activity"/>
    <property type="evidence" value="ECO:0007669"/>
    <property type="project" value="UniProtKB-EC"/>
</dbReference>
<dbReference type="Pfam" id="PF00733">
    <property type="entry name" value="Asn_synthase"/>
    <property type="match status" value="1"/>
</dbReference>
<dbReference type="EMBL" id="UINC01000620">
    <property type="protein sequence ID" value="SUZ58441.1"/>
    <property type="molecule type" value="Genomic_DNA"/>
</dbReference>
<evidence type="ECO:0000256" key="7">
    <source>
        <dbReference type="ARBA" id="ARBA00022888"/>
    </source>
</evidence>
<dbReference type="AlphaFoldDB" id="A0A381NV12"/>
<dbReference type="InterPro" id="IPR050795">
    <property type="entry name" value="Asn_Synthetase"/>
</dbReference>
<reference evidence="12" key="1">
    <citation type="submission" date="2018-05" db="EMBL/GenBank/DDBJ databases">
        <authorList>
            <person name="Lanie J.A."/>
            <person name="Ng W.-L."/>
            <person name="Kazmierczak K.M."/>
            <person name="Andrzejewski T.M."/>
            <person name="Davidsen T.M."/>
            <person name="Wayne K.J."/>
            <person name="Tettelin H."/>
            <person name="Glass J.I."/>
            <person name="Rusch D."/>
            <person name="Podicherti R."/>
            <person name="Tsui H.-C.T."/>
            <person name="Winkler M.E."/>
        </authorList>
    </citation>
    <scope>NUCLEOTIDE SEQUENCE</scope>
</reference>
<dbReference type="Gene3D" id="3.40.50.620">
    <property type="entry name" value="HUPs"/>
    <property type="match status" value="1"/>
</dbReference>
<dbReference type="EC" id="6.3.5.4" evidence="2"/>
<dbReference type="NCBIfam" id="TIGR01536">
    <property type="entry name" value="asn_synth_AEB"/>
    <property type="match status" value="1"/>
</dbReference>
<keyword evidence="4" id="KW-0028">Amino-acid biosynthesis</keyword>
<evidence type="ECO:0000259" key="11">
    <source>
        <dbReference type="PROSITE" id="PS51278"/>
    </source>
</evidence>
<dbReference type="InterPro" id="IPR006426">
    <property type="entry name" value="Asn_synth_AEB"/>
</dbReference>
<dbReference type="SUPFAM" id="SSF52402">
    <property type="entry name" value="Adenine nucleotide alpha hydrolases-like"/>
    <property type="match status" value="1"/>
</dbReference>
<dbReference type="CDD" id="cd01991">
    <property type="entry name" value="Asn_synthase_B_C"/>
    <property type="match status" value="1"/>
</dbReference>
<comment type="pathway">
    <text evidence="1">Amino-acid biosynthesis; L-asparagine biosynthesis; L-asparagine from L-aspartate (L-Gln route): step 1/1.</text>
</comment>
<evidence type="ECO:0000256" key="9">
    <source>
        <dbReference type="ARBA" id="ARBA00030234"/>
    </source>
</evidence>
<dbReference type="Gene3D" id="3.60.20.10">
    <property type="entry name" value="Glutamine Phosphoribosylpyrophosphate, subunit 1, domain 1"/>
    <property type="match status" value="1"/>
</dbReference>
<sequence length="529" mass="60906">MCGIFSYSGNKYNWSDLTDAFDLISYRGPDNTHHKKIGTDIFFGFHRLAIMGISNSGDQPMKHPDDKSLTVICNGEIYNYLELANKYSFDLKTGSDSEIILQMYRKMGIERTVQELDGVFMFVLHDANTNELFASRDPMGVRPGFLGKKGNEIFISSEAKPIIQFCDEVSPFPPGTWWSSVDINKYNRYFYYQAKLIDEIDEKVVCKKINGLLTNAVEKRLMSEREIGCLLSGGLDSSLITSLVSKYQQSGQLNTFSIGMKGSIDLEYSETVANYLNTKHHQIEISENEFLNAIETVIYNIESYDTTTVRASVGNYLVSKYIKENTDCKVIFNGDGSDEVCCGYVYLKNAPSENSLQNESKRLIKEIHYFDVLRSDRSISSNGLEARTPFLDKAFVKYYLSIPAELKQFNGIDRLEKHILRKAFDNQNVLPDEVLWRRKCAFSDGVSPQKKSWHKIIQHHVDSIITDREFLEQKDNYEHCPPQFKESYYYRKVFDSFFTNQNKLIPHYWMPKWSSATDPSARELEGYSE</sequence>
<dbReference type="GO" id="GO:0005829">
    <property type="term" value="C:cytosol"/>
    <property type="evidence" value="ECO:0007669"/>
    <property type="project" value="TreeGrafter"/>
</dbReference>
<dbReference type="GO" id="GO:0005524">
    <property type="term" value="F:ATP binding"/>
    <property type="evidence" value="ECO:0007669"/>
    <property type="project" value="UniProtKB-KW"/>
</dbReference>
<dbReference type="PANTHER" id="PTHR11772:SF23">
    <property type="entry name" value="ASPARAGINE SYNTHETASE [GLUTAMINE-HYDROLYZING]"/>
    <property type="match status" value="1"/>
</dbReference>
<gene>
    <name evidence="12" type="ORF">METZ01_LOCUS11295</name>
</gene>
<evidence type="ECO:0000256" key="2">
    <source>
        <dbReference type="ARBA" id="ARBA00012737"/>
    </source>
</evidence>